<evidence type="ECO:0000313" key="2">
    <source>
        <dbReference type="Proteomes" id="UP000650605"/>
    </source>
</evidence>
<dbReference type="RefSeq" id="WP_029517539.1">
    <property type="nucleotide sequence ID" value="NZ_ALJV01000174.1"/>
</dbReference>
<dbReference type="AlphaFoldDB" id="A0A8I1IZA8"/>
<dbReference type="Pfam" id="PF01136">
    <property type="entry name" value="Peptidase_U32"/>
    <property type="match status" value="1"/>
</dbReference>
<gene>
    <name evidence="1" type="ORF">JDW19_20285</name>
</gene>
<accession>A0A8I1IZA8</accession>
<comment type="caution">
    <text evidence="1">The sequence shown here is derived from an EMBL/GenBank/DDBJ whole genome shotgun (WGS) entry which is preliminary data.</text>
</comment>
<name>A0A8I1IZA8_PAEPO</name>
<dbReference type="PANTHER" id="PTHR30217">
    <property type="entry name" value="PEPTIDASE U32 FAMILY"/>
    <property type="match status" value="1"/>
</dbReference>
<proteinExistence type="predicted"/>
<sequence>MRICTGLVTIDDLVPFIQAGAEEFYCGVIDEQWLDRYNYIVALNRRPWPDANFSSFAELAEVVNIAHAHGCQVFFTMNEHCYNNQQLGILDYYLEQAVRCEVDAIIFADLGLAGYFADKKTNVDVHISTGGTIFNCYTAEMYTKEFHADRLILPRSLSMAEMKIIIESSPNTEFEVFIKNEGCTYIDGFCNFVHGTRFMNNNDGVIFNPPCVLRYQVIESITPIPYDVPLLEKKLNWILDNKGDCGVCSLYYLNQLSVDSLKLVGRASDRSQVLSDIRMIKSAIDLCGEVANFEEYHHMISSQICQNSWKNDQLITHCYYPEILDHVNGIHNVQGSV</sequence>
<organism evidence="1 2">
    <name type="scientific">Paenibacillus polymyxa</name>
    <name type="common">Bacillus polymyxa</name>
    <dbReference type="NCBI Taxonomy" id="1406"/>
    <lineage>
        <taxon>Bacteria</taxon>
        <taxon>Bacillati</taxon>
        <taxon>Bacillota</taxon>
        <taxon>Bacilli</taxon>
        <taxon>Bacillales</taxon>
        <taxon>Paenibacillaceae</taxon>
        <taxon>Paenibacillus</taxon>
    </lineage>
</organism>
<dbReference type="Proteomes" id="UP000650605">
    <property type="component" value="Unassembled WGS sequence"/>
</dbReference>
<dbReference type="EMBL" id="JAEHFQ010000013">
    <property type="protein sequence ID" value="MBM0635450.1"/>
    <property type="molecule type" value="Genomic_DNA"/>
</dbReference>
<dbReference type="InterPro" id="IPR051454">
    <property type="entry name" value="RNA/ubiquinone_mod_enzymes"/>
</dbReference>
<protein>
    <submittedName>
        <fullName evidence="1">U32 family peptidase</fullName>
    </submittedName>
</protein>
<dbReference type="PANTHER" id="PTHR30217:SF3">
    <property type="entry name" value="UBIQUINONE BIOSYNTHESIS PROTEIN UBIU"/>
    <property type="match status" value="1"/>
</dbReference>
<dbReference type="InterPro" id="IPR001539">
    <property type="entry name" value="Peptidase_U32"/>
</dbReference>
<reference evidence="1" key="1">
    <citation type="submission" date="2020-12" db="EMBL/GenBank/DDBJ databases">
        <title>Paenibacillus polymyxa LMG 27872: a double-edged sword.</title>
        <authorList>
            <person name="Langendries S."/>
            <person name="Garcia Mendez S."/>
            <person name="Beirinckx S."/>
            <person name="Viaene T."/>
            <person name="Baeyen S."/>
            <person name="Goeminne G."/>
            <person name="Willems A."/>
            <person name="Debode J."/>
            <person name="Goormachtig S."/>
        </authorList>
    </citation>
    <scope>NUCLEOTIDE SEQUENCE</scope>
    <source>
        <strain evidence="1">LMG 27872</strain>
    </source>
</reference>
<evidence type="ECO:0000313" key="1">
    <source>
        <dbReference type="EMBL" id="MBM0635450.1"/>
    </source>
</evidence>